<evidence type="ECO:0000259" key="4">
    <source>
        <dbReference type="Pfam" id="PF13873"/>
    </source>
</evidence>
<reference evidence="5" key="1">
    <citation type="journal article" date="2017" name="Front. Cell. Infect. Microbiol.">
        <title>The Distinct Transcriptional Response of the Midgut of Amblyomma sculptum and Amblyomma aureolatum Ticks to Rickettsia rickettsii Correlates to Their Differences in Susceptibility to Infection.</title>
        <authorList>
            <person name="Martins L.A."/>
            <person name="Galletti M.F.B.M."/>
            <person name="Ribeiro J.M."/>
            <person name="Fujita A."/>
            <person name="Costa F.B."/>
            <person name="Labruna M.B."/>
            <person name="Daffre S."/>
            <person name="Fogaca A.C."/>
        </authorList>
    </citation>
    <scope>NUCLEOTIDE SEQUENCE</scope>
</reference>
<protein>
    <recommendedName>
        <fullName evidence="2">Regulatory protein zeste</fullName>
    </recommendedName>
</protein>
<comment type="subunit">
    <text evidence="1">Self-associates forming complexes of several hundred monomers.</text>
</comment>
<evidence type="ECO:0000256" key="1">
    <source>
        <dbReference type="ARBA" id="ARBA00011764"/>
    </source>
</evidence>
<evidence type="ECO:0000256" key="3">
    <source>
        <dbReference type="ARBA" id="ARBA00025466"/>
    </source>
</evidence>
<feature type="domain" description="Myb/SANT-like DNA-binding" evidence="4">
    <location>
        <begin position="17"/>
        <end position="63"/>
    </location>
</feature>
<evidence type="ECO:0000256" key="2">
    <source>
        <dbReference type="ARBA" id="ARBA00016807"/>
    </source>
</evidence>
<sequence>MEQHPFLALASTDLSPALTAARKRALWDELADLLNREGPAVRTADHWRHSWLQLCCRKRAEAARLRADQR</sequence>
<organism evidence="5">
    <name type="scientific">Amblyomma aureolatum</name>
    <dbReference type="NCBI Taxonomy" id="187763"/>
    <lineage>
        <taxon>Eukaryota</taxon>
        <taxon>Metazoa</taxon>
        <taxon>Ecdysozoa</taxon>
        <taxon>Arthropoda</taxon>
        <taxon>Chelicerata</taxon>
        <taxon>Arachnida</taxon>
        <taxon>Acari</taxon>
        <taxon>Parasitiformes</taxon>
        <taxon>Ixodida</taxon>
        <taxon>Ixodoidea</taxon>
        <taxon>Ixodidae</taxon>
        <taxon>Amblyomminae</taxon>
        <taxon>Amblyomma</taxon>
    </lineage>
</organism>
<evidence type="ECO:0000313" key="5">
    <source>
        <dbReference type="EMBL" id="JAT91560.1"/>
    </source>
</evidence>
<comment type="function">
    <text evidence="3">Involved in transvection phenomena (= synapsis-dependent gene expression), where the synaptic pairing of chromosomes carrying genes with which zeste interacts influences the expression of these genes. Zeste binds to DNA and stimulates transcription from a nearby promoter.</text>
</comment>
<dbReference type="Pfam" id="PF13873">
    <property type="entry name" value="Myb_DNA-bind_5"/>
    <property type="match status" value="1"/>
</dbReference>
<name>A0A1E1WX09_9ACAR</name>
<dbReference type="InterPro" id="IPR028002">
    <property type="entry name" value="Myb_DNA-bind_5"/>
</dbReference>
<dbReference type="EMBL" id="GFAC01007628">
    <property type="protein sequence ID" value="JAT91560.1"/>
    <property type="molecule type" value="mRNA"/>
</dbReference>
<proteinExistence type="evidence at transcript level"/>
<dbReference type="AlphaFoldDB" id="A0A1E1WX09"/>
<accession>A0A1E1WX09</accession>